<keyword evidence="2" id="KW-0378">Hydrolase</keyword>
<reference evidence="5 6" key="1">
    <citation type="submission" date="2022-05" db="EMBL/GenBank/DDBJ databases">
        <authorList>
            <consortium name="Genoscope - CEA"/>
            <person name="William W."/>
        </authorList>
    </citation>
    <scope>NUCLEOTIDE SEQUENCE [LARGE SCALE GENOMIC DNA]</scope>
</reference>
<evidence type="ECO:0000313" key="6">
    <source>
        <dbReference type="Proteomes" id="UP001159405"/>
    </source>
</evidence>
<proteinExistence type="predicted"/>
<keyword evidence="6" id="KW-1185">Reference proteome</keyword>
<evidence type="ECO:0000256" key="1">
    <source>
        <dbReference type="ARBA" id="ARBA00022741"/>
    </source>
</evidence>
<accession>A0ABN8R1M1</accession>
<keyword evidence="3" id="KW-0067">ATP-binding</keyword>
<evidence type="ECO:0000256" key="4">
    <source>
        <dbReference type="SAM" id="SignalP"/>
    </source>
</evidence>
<dbReference type="SUPFAM" id="SSF52540">
    <property type="entry name" value="P-loop containing nucleoside triphosphate hydrolases"/>
    <property type="match status" value="1"/>
</dbReference>
<dbReference type="Gene3D" id="3.40.50.300">
    <property type="entry name" value="P-loop containing nucleotide triphosphate hydrolases"/>
    <property type="match status" value="1"/>
</dbReference>
<dbReference type="InterPro" id="IPR004948">
    <property type="entry name" value="Nuc-triphosphatase_THEP1"/>
</dbReference>
<dbReference type="PANTHER" id="PTHR43146:SF1">
    <property type="entry name" value="CANCER-RELATED NUCLEOSIDE-TRIPHOSPHATASE"/>
    <property type="match status" value="1"/>
</dbReference>
<dbReference type="PANTHER" id="PTHR43146">
    <property type="entry name" value="CANCER-RELATED NUCLEOSIDE-TRIPHOSPHATASE"/>
    <property type="match status" value="1"/>
</dbReference>
<name>A0ABN8R1M1_9CNID</name>
<dbReference type="Proteomes" id="UP001159405">
    <property type="component" value="Unassembled WGS sequence"/>
</dbReference>
<keyword evidence="1" id="KW-0547">Nucleotide-binding</keyword>
<dbReference type="Pfam" id="PF03266">
    <property type="entry name" value="NTPase_1"/>
    <property type="match status" value="1"/>
</dbReference>
<gene>
    <name evidence="5" type="ORF">PLOB_00014022</name>
</gene>
<comment type="caution">
    <text evidence="5">The sequence shown here is derived from an EMBL/GenBank/DDBJ whole genome shotgun (WGS) entry which is preliminary data.</text>
</comment>
<sequence length="296" mass="32583">MLALSVLHLTLYTLVSSVQGAVGGVPPHLLANFCLETISIVQFSTCLFINFLAEASVRHLIVPAKTVFSSLFPCHWVASDDNPPFRFTPLLIQLEALARTLIRSFVSHSASYLLIGIFLLNAHFRARKSQGVGKTTLCRKVYEVLKDKGVHVQGFYTEEVRSSTKGSRVGFDIVTLDGRRGQLARIKGDGQTARGKSSPSVGNYLVDVKSFERLALPTISLNSDTIKGTLNMVVIVDEVGKMELFSQDFVNSVRELFSSSQATILATVPATKQRPILFVDELKRRPDVELVEVSIT</sequence>
<organism evidence="5 6">
    <name type="scientific">Porites lobata</name>
    <dbReference type="NCBI Taxonomy" id="104759"/>
    <lineage>
        <taxon>Eukaryota</taxon>
        <taxon>Metazoa</taxon>
        <taxon>Cnidaria</taxon>
        <taxon>Anthozoa</taxon>
        <taxon>Hexacorallia</taxon>
        <taxon>Scleractinia</taxon>
        <taxon>Fungiina</taxon>
        <taxon>Poritidae</taxon>
        <taxon>Porites</taxon>
    </lineage>
</organism>
<dbReference type="EMBL" id="CALNXK010000179">
    <property type="protein sequence ID" value="CAH3173229.1"/>
    <property type="molecule type" value="Genomic_DNA"/>
</dbReference>
<evidence type="ECO:0000313" key="5">
    <source>
        <dbReference type="EMBL" id="CAH3173229.1"/>
    </source>
</evidence>
<feature type="chain" id="PRO_5046295153" description="Cancer-related nucleoside-triphosphatase" evidence="4">
    <location>
        <begin position="21"/>
        <end position="296"/>
    </location>
</feature>
<evidence type="ECO:0000256" key="3">
    <source>
        <dbReference type="ARBA" id="ARBA00022840"/>
    </source>
</evidence>
<dbReference type="InterPro" id="IPR027417">
    <property type="entry name" value="P-loop_NTPase"/>
</dbReference>
<evidence type="ECO:0008006" key="7">
    <source>
        <dbReference type="Google" id="ProtNLM"/>
    </source>
</evidence>
<evidence type="ECO:0000256" key="2">
    <source>
        <dbReference type="ARBA" id="ARBA00022801"/>
    </source>
</evidence>
<protein>
    <recommendedName>
        <fullName evidence="7">Cancer-related nucleoside-triphosphatase</fullName>
    </recommendedName>
</protein>
<feature type="signal peptide" evidence="4">
    <location>
        <begin position="1"/>
        <end position="20"/>
    </location>
</feature>
<keyword evidence="4" id="KW-0732">Signal</keyword>